<accession>A0A212QS48</accession>
<dbReference type="AlphaFoldDB" id="A0A212QS48"/>
<dbReference type="EMBL" id="FYEK01000022">
    <property type="protein sequence ID" value="SNB62276.1"/>
    <property type="molecule type" value="Genomic_DNA"/>
</dbReference>
<reference evidence="2" key="1">
    <citation type="submission" date="2017-06" db="EMBL/GenBank/DDBJ databases">
        <authorList>
            <person name="Varghese N."/>
            <person name="Submissions S."/>
        </authorList>
    </citation>
    <scope>NUCLEOTIDE SEQUENCE [LARGE SCALE GENOMIC DNA]</scope>
    <source>
        <strain evidence="2">JAD2</strain>
    </source>
</reference>
<evidence type="ECO:0000313" key="2">
    <source>
        <dbReference type="Proteomes" id="UP000197025"/>
    </source>
</evidence>
<organism evidence="1 2">
    <name type="scientific">Thermoflexus hugenholtzii JAD2</name>
    <dbReference type="NCBI Taxonomy" id="877466"/>
    <lineage>
        <taxon>Bacteria</taxon>
        <taxon>Bacillati</taxon>
        <taxon>Chloroflexota</taxon>
        <taxon>Thermoflexia</taxon>
        <taxon>Thermoflexales</taxon>
        <taxon>Thermoflexaceae</taxon>
        <taxon>Thermoflexus</taxon>
    </lineage>
</organism>
<proteinExistence type="predicted"/>
<dbReference type="OrthoDB" id="4250751at2"/>
<sequence length="86" mass="9614">MSEPEALTRLREVKRRREAELLRKANVVAVGIGYRQRGGRPTGELCLVVSVRRKVPLEELAPEDRIPPEIDGVPVDVQEVGALRAF</sequence>
<name>A0A212QS48_9CHLR</name>
<dbReference type="Proteomes" id="UP000197025">
    <property type="component" value="Unassembled WGS sequence"/>
</dbReference>
<dbReference type="InParanoid" id="A0A212QS48"/>
<keyword evidence="2" id="KW-1185">Reference proteome</keyword>
<protein>
    <submittedName>
        <fullName evidence="1">Uncharacterized protein</fullName>
    </submittedName>
</protein>
<gene>
    <name evidence="1" type="ORF">SAMN02746019_00004800</name>
</gene>
<evidence type="ECO:0000313" key="1">
    <source>
        <dbReference type="EMBL" id="SNB62276.1"/>
    </source>
</evidence>
<dbReference type="RefSeq" id="WP_088570753.1">
    <property type="nucleotide sequence ID" value="NZ_FYEK01000022.1"/>
</dbReference>